<dbReference type="InterPro" id="IPR001099">
    <property type="entry name" value="Chalcone/stilbene_synt_N"/>
</dbReference>
<keyword evidence="2" id="KW-0808">Transferase</keyword>
<evidence type="ECO:0000256" key="2">
    <source>
        <dbReference type="ARBA" id="ARBA00022679"/>
    </source>
</evidence>
<comment type="caution">
    <text evidence="6">The sequence shown here is derived from an EMBL/GenBank/DDBJ whole genome shotgun (WGS) entry which is preliminary data.</text>
</comment>
<dbReference type="Pfam" id="PF02797">
    <property type="entry name" value="Chal_sti_synt_C"/>
    <property type="match status" value="1"/>
</dbReference>
<reference evidence="7" key="1">
    <citation type="submission" date="2019-04" db="EMBL/GenBank/DDBJ databases">
        <title>Draft genome sequence of Pseudonocardiaceae bacterium SL3-2-4.</title>
        <authorList>
            <person name="Ningsih F."/>
            <person name="Yokota A."/>
            <person name="Sakai Y."/>
            <person name="Nanatani K."/>
            <person name="Yabe S."/>
            <person name="Oetari A."/>
            <person name="Sjamsuridzal W."/>
        </authorList>
    </citation>
    <scope>NUCLEOTIDE SEQUENCE [LARGE SCALE GENOMIC DNA]</scope>
    <source>
        <strain evidence="7">SL3-2-4</strain>
    </source>
</reference>
<organism evidence="6 7">
    <name type="scientific">Gandjariella thermophila</name>
    <dbReference type="NCBI Taxonomy" id="1931992"/>
    <lineage>
        <taxon>Bacteria</taxon>
        <taxon>Bacillati</taxon>
        <taxon>Actinomycetota</taxon>
        <taxon>Actinomycetes</taxon>
        <taxon>Pseudonocardiales</taxon>
        <taxon>Pseudonocardiaceae</taxon>
        <taxon>Gandjariella</taxon>
    </lineage>
</organism>
<sequence length="353" mass="37511">MVAAHLVGTGSAFPAPLDQDDLWHGYFHRHFGRSRAAHRIFRTAGVRRRHGVVSPLTEDVAGWSTERRMRRYAEEAEPLGRRAVSEALAAADLDPADVGLLAVASCTGYGTPGLDIRLASGLDMGADVQRLLVGHMGCYAALPGLRAAADFVATHRRPAVLLCVELTTLHLQPPTSDVQQIVAHALFGDAAAAVVLSPEPLRRPGAPPSLRMLDLVARTDSDSAGDMTWEVTDHGFRMRLSPRVPDVLARHLGPALDELLTPHGLTPAGVAGWAVHPGGPKILDTVRRECDLPPQALRPSREVLAERGNCSSPTVLLVLERLRSGGALADGGHVVALAFGPGLTLYAALLRAG</sequence>
<dbReference type="GO" id="GO:0016747">
    <property type="term" value="F:acyltransferase activity, transferring groups other than amino-acyl groups"/>
    <property type="evidence" value="ECO:0007669"/>
    <property type="project" value="InterPro"/>
</dbReference>
<dbReference type="AlphaFoldDB" id="A0A4D4JGF4"/>
<dbReference type="GO" id="GO:0030639">
    <property type="term" value="P:polyketide biosynthetic process"/>
    <property type="evidence" value="ECO:0007669"/>
    <property type="project" value="TreeGrafter"/>
</dbReference>
<dbReference type="PANTHER" id="PTHR11877:SF46">
    <property type="entry name" value="TYPE III POLYKETIDE SYNTHASE A"/>
    <property type="match status" value="1"/>
</dbReference>
<dbReference type="PANTHER" id="PTHR11877">
    <property type="entry name" value="HYDROXYMETHYLGLUTARYL-COA SYNTHASE"/>
    <property type="match status" value="1"/>
</dbReference>
<dbReference type="InterPro" id="IPR012328">
    <property type="entry name" value="Chalcone/stilbene_synt_C"/>
</dbReference>
<protein>
    <recommendedName>
        <fullName evidence="8">Chalcone synthase</fullName>
    </recommendedName>
</protein>
<dbReference type="Proteomes" id="UP000298860">
    <property type="component" value="Unassembled WGS sequence"/>
</dbReference>
<dbReference type="Gene3D" id="3.40.47.10">
    <property type="match status" value="2"/>
</dbReference>
<dbReference type="Pfam" id="PF00195">
    <property type="entry name" value="Chal_sti_synt_N"/>
    <property type="match status" value="1"/>
</dbReference>
<proteinExistence type="inferred from homology"/>
<dbReference type="OrthoDB" id="9786288at2"/>
<evidence type="ECO:0008006" key="8">
    <source>
        <dbReference type="Google" id="ProtNLM"/>
    </source>
</evidence>
<evidence type="ECO:0000256" key="1">
    <source>
        <dbReference type="ARBA" id="ARBA00005531"/>
    </source>
</evidence>
<feature type="active site" description="Acyl-thioester intermediate" evidence="3">
    <location>
        <position position="138"/>
    </location>
</feature>
<keyword evidence="7" id="KW-1185">Reference proteome</keyword>
<gene>
    <name evidence="6" type="ORF">GTS_46100</name>
</gene>
<dbReference type="InterPro" id="IPR011141">
    <property type="entry name" value="Polyketide_synthase_type-III"/>
</dbReference>
<feature type="domain" description="Chalcone/stilbene synthase N-terminal" evidence="4">
    <location>
        <begin position="63"/>
        <end position="200"/>
    </location>
</feature>
<evidence type="ECO:0000259" key="4">
    <source>
        <dbReference type="Pfam" id="PF00195"/>
    </source>
</evidence>
<name>A0A4D4JGF4_9PSEU</name>
<dbReference type="CDD" id="cd00831">
    <property type="entry name" value="CHS_like"/>
    <property type="match status" value="1"/>
</dbReference>
<dbReference type="EMBL" id="BJFL01000031">
    <property type="protein sequence ID" value="GDY32977.1"/>
    <property type="molecule type" value="Genomic_DNA"/>
</dbReference>
<dbReference type="RefSeq" id="WP_137815955.1">
    <property type="nucleotide sequence ID" value="NZ_BJFL01000031.1"/>
</dbReference>
<comment type="similarity">
    <text evidence="1">Belongs to the thiolase-like superfamily. Chalcone/stilbene synthases family.</text>
</comment>
<dbReference type="SUPFAM" id="SSF53901">
    <property type="entry name" value="Thiolase-like"/>
    <property type="match status" value="1"/>
</dbReference>
<accession>A0A4D4JGF4</accession>
<dbReference type="InterPro" id="IPR016039">
    <property type="entry name" value="Thiolase-like"/>
</dbReference>
<dbReference type="PIRSF" id="PIRSF000451">
    <property type="entry name" value="PKS_III"/>
    <property type="match status" value="1"/>
</dbReference>
<evidence type="ECO:0000313" key="7">
    <source>
        <dbReference type="Proteomes" id="UP000298860"/>
    </source>
</evidence>
<evidence type="ECO:0000256" key="3">
    <source>
        <dbReference type="PIRSR" id="PIRSR000451-1"/>
    </source>
</evidence>
<feature type="domain" description="Chalcone/stilbene synthase C-terminal" evidence="5">
    <location>
        <begin position="223"/>
        <end position="351"/>
    </location>
</feature>
<evidence type="ECO:0000259" key="5">
    <source>
        <dbReference type="Pfam" id="PF02797"/>
    </source>
</evidence>
<evidence type="ECO:0000313" key="6">
    <source>
        <dbReference type="EMBL" id="GDY32977.1"/>
    </source>
</evidence>